<feature type="compositionally biased region" description="Polar residues" evidence="1">
    <location>
        <begin position="444"/>
        <end position="455"/>
    </location>
</feature>
<feature type="region of interest" description="Disordered" evidence="1">
    <location>
        <begin position="410"/>
        <end position="473"/>
    </location>
</feature>
<feature type="compositionally biased region" description="Pro residues" evidence="1">
    <location>
        <begin position="287"/>
        <end position="303"/>
    </location>
</feature>
<organism evidence="2 3">
    <name type="scientific">Dactylonectria macrodidyma</name>
    <dbReference type="NCBI Taxonomy" id="307937"/>
    <lineage>
        <taxon>Eukaryota</taxon>
        <taxon>Fungi</taxon>
        <taxon>Dikarya</taxon>
        <taxon>Ascomycota</taxon>
        <taxon>Pezizomycotina</taxon>
        <taxon>Sordariomycetes</taxon>
        <taxon>Hypocreomycetidae</taxon>
        <taxon>Hypocreales</taxon>
        <taxon>Nectriaceae</taxon>
        <taxon>Dactylonectria</taxon>
    </lineage>
</organism>
<feature type="region of interest" description="Disordered" evidence="1">
    <location>
        <begin position="166"/>
        <end position="381"/>
    </location>
</feature>
<proteinExistence type="predicted"/>
<dbReference type="OrthoDB" id="10676849at2759"/>
<feature type="compositionally biased region" description="Basic and acidic residues" evidence="1">
    <location>
        <begin position="364"/>
        <end position="378"/>
    </location>
</feature>
<dbReference type="AlphaFoldDB" id="A0A9P9I7J9"/>
<evidence type="ECO:0000313" key="3">
    <source>
        <dbReference type="Proteomes" id="UP000738349"/>
    </source>
</evidence>
<evidence type="ECO:0000256" key="1">
    <source>
        <dbReference type="SAM" id="MobiDB-lite"/>
    </source>
</evidence>
<comment type="caution">
    <text evidence="2">The sequence shown here is derived from an EMBL/GenBank/DDBJ whole genome shotgun (WGS) entry which is preliminary data.</text>
</comment>
<protein>
    <submittedName>
        <fullName evidence="2">Uncharacterized protein</fullName>
    </submittedName>
</protein>
<gene>
    <name evidence="2" type="ORF">EDB81DRAFT_769001</name>
</gene>
<name>A0A9P9I7J9_9HYPO</name>
<feature type="compositionally biased region" description="Polar residues" evidence="1">
    <location>
        <begin position="319"/>
        <end position="332"/>
    </location>
</feature>
<keyword evidence="3" id="KW-1185">Reference proteome</keyword>
<accession>A0A9P9I7J9</accession>
<dbReference type="EMBL" id="JAGMUV010000048">
    <property type="protein sequence ID" value="KAH7109937.1"/>
    <property type="molecule type" value="Genomic_DNA"/>
</dbReference>
<reference evidence="2" key="1">
    <citation type="journal article" date="2021" name="Nat. Commun.">
        <title>Genetic determinants of endophytism in the Arabidopsis root mycobiome.</title>
        <authorList>
            <person name="Mesny F."/>
            <person name="Miyauchi S."/>
            <person name="Thiergart T."/>
            <person name="Pickel B."/>
            <person name="Atanasova L."/>
            <person name="Karlsson M."/>
            <person name="Huettel B."/>
            <person name="Barry K.W."/>
            <person name="Haridas S."/>
            <person name="Chen C."/>
            <person name="Bauer D."/>
            <person name="Andreopoulos W."/>
            <person name="Pangilinan J."/>
            <person name="LaButti K."/>
            <person name="Riley R."/>
            <person name="Lipzen A."/>
            <person name="Clum A."/>
            <person name="Drula E."/>
            <person name="Henrissat B."/>
            <person name="Kohler A."/>
            <person name="Grigoriev I.V."/>
            <person name="Martin F.M."/>
            <person name="Hacquard S."/>
        </authorList>
    </citation>
    <scope>NUCLEOTIDE SEQUENCE</scope>
    <source>
        <strain evidence="2">MPI-CAGE-AT-0147</strain>
    </source>
</reference>
<sequence length="576" mass="62803">MDHQEPIISQQSIVDRQSVIDQDVVMHHEPDMMDQQRLTADSSNNNIFSPTHFSSPNVSQVGRADVTSTITSDFLDRMDIDIRQDMASPAFVSSHCTRDPIMPGALLLHHQYDGPFHPDPLQHQQPPDTQARLEAELQSRAALEQEQEATCARAVLEAERQQRAQKLDEARRLQQAQAEEEEEVPPQQSQQMQMAEDGREAVLARETTADSVPKTGLDETRASQGEVGRTEMLASSVLKVASRGRSSSRFATQRPASSDLAKASPPPSPSRPPDVYKPCQPSEAARPPQPLKAPKTPRPPEPPTMAQVRASLVSPIPTTPSSRGTMPRASSNPKTPCCPPKPSTSTIAHAGANPATPIPTSFTEIHDANKAKQPKDSDPSAVSALRAFPAFSDSSVSNSRSNELAVLHDATAQNNSKTPTPPMTPSAMHGEEEEEDMRMPMVAETSTSTVSYRSMTSSRANNARATASRPPSEADIESFLQHAFRTRGLTMQLWKIEARNLDVGIYEANNAVADGAKSLIMTDTAASSEFKALKHHHRLALEAMVQTKDGINKWLGKELRWATQSDGLSVTARLLG</sequence>
<feature type="compositionally biased region" description="Low complexity" evidence="1">
    <location>
        <begin position="456"/>
        <end position="469"/>
    </location>
</feature>
<feature type="compositionally biased region" description="Low complexity" evidence="1">
    <location>
        <begin position="185"/>
        <end position="195"/>
    </location>
</feature>
<evidence type="ECO:0000313" key="2">
    <source>
        <dbReference type="EMBL" id="KAH7109937.1"/>
    </source>
</evidence>
<feature type="region of interest" description="Disordered" evidence="1">
    <location>
        <begin position="113"/>
        <end position="133"/>
    </location>
</feature>
<dbReference type="Proteomes" id="UP000738349">
    <property type="component" value="Unassembled WGS sequence"/>
</dbReference>
<feature type="compositionally biased region" description="Low complexity" evidence="1">
    <location>
        <begin position="119"/>
        <end position="130"/>
    </location>
</feature>